<proteinExistence type="predicted"/>
<evidence type="ECO:0000313" key="3">
    <source>
        <dbReference type="Proteomes" id="UP001152759"/>
    </source>
</evidence>
<sequence length="205" mass="23206">MEKDKEGGGSGKGPKEVLLEDSDTEGSDRSAMDTGNVSSVEAIAGGVRTSETRSTGDEEVFYTPQRKRSRSFSGSPGEGPGKLIPVDPMSELVMETQGMITAVARKEIKKIRDEIASKEVEFQKWSQVGKMSTKAISYVRTRMTENKRMVERLLWLMDREVRMIMARNRYALREAMAVKSEVQEKMTVELGKMQEYMDKCERERM</sequence>
<protein>
    <submittedName>
        <fullName evidence="2">Uncharacterized protein</fullName>
    </submittedName>
</protein>
<dbReference type="AlphaFoldDB" id="A0A9P0C482"/>
<keyword evidence="3" id="KW-1185">Reference proteome</keyword>
<name>A0A9P0C482_BEMTA</name>
<evidence type="ECO:0000256" key="1">
    <source>
        <dbReference type="SAM" id="MobiDB-lite"/>
    </source>
</evidence>
<reference evidence="2" key="1">
    <citation type="submission" date="2021-12" db="EMBL/GenBank/DDBJ databases">
        <authorList>
            <person name="King R."/>
        </authorList>
    </citation>
    <scope>NUCLEOTIDE SEQUENCE</scope>
</reference>
<evidence type="ECO:0000313" key="2">
    <source>
        <dbReference type="EMBL" id="CAH0767737.1"/>
    </source>
</evidence>
<dbReference type="Proteomes" id="UP001152759">
    <property type="component" value="Chromosome 2"/>
</dbReference>
<gene>
    <name evidence="2" type="ORF">BEMITA_LOCUS4971</name>
</gene>
<dbReference type="EMBL" id="OU963863">
    <property type="protein sequence ID" value="CAH0767737.1"/>
    <property type="molecule type" value="Genomic_DNA"/>
</dbReference>
<feature type="region of interest" description="Disordered" evidence="1">
    <location>
        <begin position="1"/>
        <end position="83"/>
    </location>
</feature>
<accession>A0A9P0C482</accession>
<organism evidence="2 3">
    <name type="scientific">Bemisia tabaci</name>
    <name type="common">Sweetpotato whitefly</name>
    <name type="synonym">Aleurodes tabaci</name>
    <dbReference type="NCBI Taxonomy" id="7038"/>
    <lineage>
        <taxon>Eukaryota</taxon>
        <taxon>Metazoa</taxon>
        <taxon>Ecdysozoa</taxon>
        <taxon>Arthropoda</taxon>
        <taxon>Hexapoda</taxon>
        <taxon>Insecta</taxon>
        <taxon>Pterygota</taxon>
        <taxon>Neoptera</taxon>
        <taxon>Paraneoptera</taxon>
        <taxon>Hemiptera</taxon>
        <taxon>Sternorrhyncha</taxon>
        <taxon>Aleyrodoidea</taxon>
        <taxon>Aleyrodidae</taxon>
        <taxon>Aleyrodinae</taxon>
        <taxon>Bemisia</taxon>
    </lineage>
</organism>
<feature type="compositionally biased region" description="Basic and acidic residues" evidence="1">
    <location>
        <begin position="1"/>
        <end position="18"/>
    </location>
</feature>